<dbReference type="PANTHER" id="PTHR42913">
    <property type="entry name" value="APOPTOSIS-INDUCING FACTOR 1"/>
    <property type="match status" value="1"/>
</dbReference>
<evidence type="ECO:0000313" key="8">
    <source>
        <dbReference type="Proteomes" id="UP000217935"/>
    </source>
</evidence>
<dbReference type="InterPro" id="IPR054585">
    <property type="entry name" value="NDH2-like_C"/>
</dbReference>
<dbReference type="PRINTS" id="PR00368">
    <property type="entry name" value="FADPNR"/>
</dbReference>
<comment type="cofactor">
    <cofactor evidence="1">
        <name>FAD</name>
        <dbReference type="ChEBI" id="CHEBI:57692"/>
    </cofactor>
</comment>
<evidence type="ECO:0000259" key="6">
    <source>
        <dbReference type="PROSITE" id="PS50042"/>
    </source>
</evidence>
<accession>A0A291GGH2</accession>
<dbReference type="InterPro" id="IPR000595">
    <property type="entry name" value="cNMP-bd_dom"/>
</dbReference>
<dbReference type="AlphaFoldDB" id="A0A291GGH2"/>
<dbReference type="InterPro" id="IPR023753">
    <property type="entry name" value="FAD/NAD-binding_dom"/>
</dbReference>
<dbReference type="PROSITE" id="PS50042">
    <property type="entry name" value="CNMP_BINDING_3"/>
    <property type="match status" value="1"/>
</dbReference>
<dbReference type="STRING" id="1758178.GCA_001550095_00841"/>
<dbReference type="GO" id="GO:0019646">
    <property type="term" value="P:aerobic electron transport chain"/>
    <property type="evidence" value="ECO:0007669"/>
    <property type="project" value="TreeGrafter"/>
</dbReference>
<dbReference type="InterPro" id="IPR051169">
    <property type="entry name" value="NADH-Q_oxidoreductase"/>
</dbReference>
<dbReference type="Gene3D" id="3.50.50.100">
    <property type="match status" value="1"/>
</dbReference>
<evidence type="ECO:0000256" key="1">
    <source>
        <dbReference type="ARBA" id="ARBA00001974"/>
    </source>
</evidence>
<name>A0A291GGH2_9RHOB</name>
<gene>
    <name evidence="7" type="ORF">CEW89_19785</name>
</gene>
<dbReference type="GO" id="GO:0003955">
    <property type="term" value="F:NAD(P)H dehydrogenase (quinone) activity"/>
    <property type="evidence" value="ECO:0007669"/>
    <property type="project" value="TreeGrafter"/>
</dbReference>
<evidence type="ECO:0000256" key="5">
    <source>
        <dbReference type="ARBA" id="ARBA00023002"/>
    </source>
</evidence>
<evidence type="ECO:0000256" key="3">
    <source>
        <dbReference type="ARBA" id="ARBA00022630"/>
    </source>
</evidence>
<keyword evidence="4" id="KW-0274">FAD</keyword>
<dbReference type="InterPro" id="IPR018490">
    <property type="entry name" value="cNMP-bd_dom_sf"/>
</dbReference>
<protein>
    <submittedName>
        <fullName evidence="7">Nucleotide-disulfide oxidoreductase</fullName>
    </submittedName>
</protein>
<evidence type="ECO:0000313" key="7">
    <source>
        <dbReference type="EMBL" id="ATG49613.1"/>
    </source>
</evidence>
<dbReference type="Proteomes" id="UP000217935">
    <property type="component" value="Chromosome"/>
</dbReference>
<dbReference type="Pfam" id="PF22366">
    <property type="entry name" value="NDH2_C"/>
    <property type="match status" value="1"/>
</dbReference>
<comment type="similarity">
    <text evidence="2">Belongs to the NADH dehydrogenase family.</text>
</comment>
<organism evidence="7 8">
    <name type="scientific">Celeribacter ethanolicus</name>
    <dbReference type="NCBI Taxonomy" id="1758178"/>
    <lineage>
        <taxon>Bacteria</taxon>
        <taxon>Pseudomonadati</taxon>
        <taxon>Pseudomonadota</taxon>
        <taxon>Alphaproteobacteria</taxon>
        <taxon>Rhodobacterales</taxon>
        <taxon>Roseobacteraceae</taxon>
        <taxon>Celeribacter</taxon>
    </lineage>
</organism>
<keyword evidence="8" id="KW-1185">Reference proteome</keyword>
<dbReference type="KEGG" id="ceh:CEW89_19785"/>
<proteinExistence type="inferred from homology"/>
<dbReference type="OrthoDB" id="9781621at2"/>
<evidence type="ECO:0000256" key="4">
    <source>
        <dbReference type="ARBA" id="ARBA00022827"/>
    </source>
</evidence>
<dbReference type="InterPro" id="IPR014710">
    <property type="entry name" value="RmlC-like_jellyroll"/>
</dbReference>
<feature type="domain" description="Cyclic nucleotide-binding" evidence="6">
    <location>
        <begin position="428"/>
        <end position="513"/>
    </location>
</feature>
<dbReference type="Pfam" id="PF00027">
    <property type="entry name" value="cNMP_binding"/>
    <property type="match status" value="1"/>
</dbReference>
<keyword evidence="5" id="KW-0560">Oxidoreductase</keyword>
<keyword evidence="3" id="KW-0285">Flavoprotein</keyword>
<reference evidence="7 8" key="1">
    <citation type="submission" date="2017-06" db="EMBL/GenBank/DDBJ databases">
        <title>Celeribacter sp. TSPH2 complete genome sequence.</title>
        <authorList>
            <person name="Woo J.-H."/>
            <person name="Kim H.-S."/>
        </authorList>
    </citation>
    <scope>NUCLEOTIDE SEQUENCE [LARGE SCALE GENOMIC DNA]</scope>
    <source>
        <strain evidence="7 8">TSPH2</strain>
    </source>
</reference>
<dbReference type="SUPFAM" id="SSF51206">
    <property type="entry name" value="cAMP-binding domain-like"/>
    <property type="match status" value="1"/>
</dbReference>
<dbReference type="Pfam" id="PF07992">
    <property type="entry name" value="Pyr_redox_2"/>
    <property type="match status" value="1"/>
</dbReference>
<dbReference type="RefSeq" id="WP_096807064.1">
    <property type="nucleotide sequence ID" value="NZ_CP022196.1"/>
</dbReference>
<sequence>MTQKLLVLGGGFGGLYAARELRKRFGAEAEIQLISEENYFVFQPLLPEVAAGAIMDMHAVTSLRELLKGVRLRKATIHSVDFERQVVTVFQGVQRRPTEIAYDHLVVAMGSRIDLSRVPGLEEHALKMKTLEDARRLRAHIIERLEHADVTFLPEVKREALTFVVVGAGFSGIETIGEMKELIDRSLKYYPNIDPSEVRVIAVEFAPRALNELPESLAAYAVKQLEKRGVEILLNTGVASATGRRLVTSGGEVIPTRTIVATIGNAPSPVVLDMNLELAHGRVAVERTMQAKGRKNVWSLGDCAMIPMKDDATERGDFATPTAQFAVREAVQLAANIQRAVAGKPLKPFKYKSRGALASLGARRGVAEIFGVKLSGYPAWLLWRMYYLSFMPGFDTKLRVFLNWLLDSMRPRSVVALKAPQETAAHYVHYAAGDPVFEKGNRSDGFYTVVEGRFEVCLRDDDTGETTTYEVGPGGHFGERMLMGESTRFGTVRALTDGKVLVLGRDEFTKLTGTFGALGVYFEEYLKSTYALNWKAPQSDNKVA</sequence>
<dbReference type="SMART" id="SM00100">
    <property type="entry name" value="cNMP"/>
    <property type="match status" value="1"/>
</dbReference>
<dbReference type="SUPFAM" id="SSF51905">
    <property type="entry name" value="FAD/NAD(P)-binding domain"/>
    <property type="match status" value="2"/>
</dbReference>
<dbReference type="EMBL" id="CP022196">
    <property type="protein sequence ID" value="ATG49613.1"/>
    <property type="molecule type" value="Genomic_DNA"/>
</dbReference>
<dbReference type="Gene3D" id="2.60.120.10">
    <property type="entry name" value="Jelly Rolls"/>
    <property type="match status" value="1"/>
</dbReference>
<evidence type="ECO:0000256" key="2">
    <source>
        <dbReference type="ARBA" id="ARBA00005272"/>
    </source>
</evidence>
<dbReference type="InterPro" id="IPR036188">
    <property type="entry name" value="FAD/NAD-bd_sf"/>
</dbReference>
<dbReference type="CDD" id="cd00038">
    <property type="entry name" value="CAP_ED"/>
    <property type="match status" value="1"/>
</dbReference>
<dbReference type="PANTHER" id="PTHR42913:SF3">
    <property type="entry name" value="64 KDA MITOCHONDRIAL NADH DEHYDROGENASE (EUROFUNG)"/>
    <property type="match status" value="1"/>
</dbReference>